<dbReference type="Proteomes" id="UP000269221">
    <property type="component" value="Unassembled WGS sequence"/>
</dbReference>
<evidence type="ECO:0000313" key="2">
    <source>
        <dbReference type="EMBL" id="RMC17163.1"/>
    </source>
</evidence>
<gene>
    <name evidence="2" type="ORF">DUI87_05740</name>
</gene>
<organism evidence="2 3">
    <name type="scientific">Hirundo rustica rustica</name>
    <dbReference type="NCBI Taxonomy" id="333673"/>
    <lineage>
        <taxon>Eukaryota</taxon>
        <taxon>Metazoa</taxon>
        <taxon>Chordata</taxon>
        <taxon>Craniata</taxon>
        <taxon>Vertebrata</taxon>
        <taxon>Euteleostomi</taxon>
        <taxon>Archelosauria</taxon>
        <taxon>Archosauria</taxon>
        <taxon>Dinosauria</taxon>
        <taxon>Saurischia</taxon>
        <taxon>Theropoda</taxon>
        <taxon>Coelurosauria</taxon>
        <taxon>Aves</taxon>
        <taxon>Neognathae</taxon>
        <taxon>Neoaves</taxon>
        <taxon>Telluraves</taxon>
        <taxon>Australaves</taxon>
        <taxon>Passeriformes</taxon>
        <taxon>Sylvioidea</taxon>
        <taxon>Hirundinidae</taxon>
        <taxon>Hirundo</taxon>
    </lineage>
</organism>
<protein>
    <submittedName>
        <fullName evidence="2">Uncharacterized protein</fullName>
    </submittedName>
</protein>
<feature type="region of interest" description="Disordered" evidence="1">
    <location>
        <begin position="1"/>
        <end position="24"/>
    </location>
</feature>
<accession>A0A3M0KVI6</accession>
<evidence type="ECO:0000256" key="1">
    <source>
        <dbReference type="SAM" id="MobiDB-lite"/>
    </source>
</evidence>
<reference evidence="2 3" key="1">
    <citation type="submission" date="2018-07" db="EMBL/GenBank/DDBJ databases">
        <title>A high quality draft genome assembly of the barn swallow (H. rustica rustica).</title>
        <authorList>
            <person name="Formenti G."/>
            <person name="Chiara M."/>
            <person name="Poveda L."/>
            <person name="Francoijs K.-J."/>
            <person name="Bonisoli-Alquati A."/>
            <person name="Canova L."/>
            <person name="Gianfranceschi L."/>
            <person name="Horner D.S."/>
            <person name="Saino N."/>
        </authorList>
    </citation>
    <scope>NUCLEOTIDE SEQUENCE [LARGE SCALE GENOMIC DNA]</scope>
    <source>
        <strain evidence="2">Chelidonia</strain>
        <tissue evidence="2">Blood</tissue>
    </source>
</reference>
<proteinExistence type="predicted"/>
<evidence type="ECO:0000313" key="3">
    <source>
        <dbReference type="Proteomes" id="UP000269221"/>
    </source>
</evidence>
<name>A0A3M0KVI6_HIRRU</name>
<dbReference type="EMBL" id="QRBI01000099">
    <property type="protein sequence ID" value="RMC17163.1"/>
    <property type="molecule type" value="Genomic_DNA"/>
</dbReference>
<dbReference type="AlphaFoldDB" id="A0A3M0KVI6"/>
<comment type="caution">
    <text evidence="2">The sequence shown here is derived from an EMBL/GenBank/DDBJ whole genome shotgun (WGS) entry which is preliminary data.</text>
</comment>
<keyword evidence="3" id="KW-1185">Reference proteome</keyword>
<sequence length="85" mass="9043">MQHHSPPLSGPAIQPVPNPAKSAPVQATGCQLIQECAVGDSVKSPAEIQIDNIQSPSCIHQLMETSAFKDSEYKTKRGLIVYASA</sequence>